<reference evidence="9" key="1">
    <citation type="journal article" date="2014" name="Int. J. Syst. Evol. Microbiol.">
        <title>Complete genome sequence of Corynebacterium casei LMG S-19264T (=DSM 44701T), isolated from a smear-ripened cheese.</title>
        <authorList>
            <consortium name="US DOE Joint Genome Institute (JGI-PGF)"/>
            <person name="Walter F."/>
            <person name="Albersmeier A."/>
            <person name="Kalinowski J."/>
            <person name="Ruckert C."/>
        </authorList>
    </citation>
    <scope>NUCLEOTIDE SEQUENCE</scope>
    <source>
        <strain evidence="9">KCTC 22164</strain>
    </source>
</reference>
<evidence type="ECO:0000256" key="6">
    <source>
        <dbReference type="ARBA" id="ARBA00023136"/>
    </source>
</evidence>
<gene>
    <name evidence="9" type="ORF">GCM10007391_08150</name>
</gene>
<feature type="chain" id="PRO_5037140012" evidence="8">
    <location>
        <begin position="26"/>
        <end position="427"/>
    </location>
</feature>
<evidence type="ECO:0000256" key="7">
    <source>
        <dbReference type="ARBA" id="ARBA00023237"/>
    </source>
</evidence>
<evidence type="ECO:0000256" key="4">
    <source>
        <dbReference type="ARBA" id="ARBA00022692"/>
    </source>
</evidence>
<dbReference type="Gene3D" id="2.40.160.60">
    <property type="entry name" value="Outer membrane protein transport protein (OMPP1/FadL/TodX)"/>
    <property type="match status" value="1"/>
</dbReference>
<evidence type="ECO:0000256" key="3">
    <source>
        <dbReference type="ARBA" id="ARBA00022452"/>
    </source>
</evidence>
<keyword evidence="5 8" id="KW-0732">Signal</keyword>
<proteinExistence type="inferred from homology"/>
<dbReference type="PANTHER" id="PTHR35093:SF8">
    <property type="entry name" value="OUTER MEMBRANE PROTEIN NMB0088-RELATED"/>
    <property type="match status" value="1"/>
</dbReference>
<evidence type="ECO:0000313" key="9">
    <source>
        <dbReference type="EMBL" id="GGW77966.1"/>
    </source>
</evidence>
<reference evidence="9" key="2">
    <citation type="submission" date="2020-09" db="EMBL/GenBank/DDBJ databases">
        <authorList>
            <person name="Sun Q."/>
            <person name="Kim S."/>
        </authorList>
    </citation>
    <scope>NUCLEOTIDE SEQUENCE</scope>
    <source>
        <strain evidence="9">KCTC 22164</strain>
    </source>
</reference>
<dbReference type="GO" id="GO:0009279">
    <property type="term" value="C:cell outer membrane"/>
    <property type="evidence" value="ECO:0007669"/>
    <property type="project" value="UniProtKB-SubCell"/>
</dbReference>
<evidence type="ECO:0000256" key="8">
    <source>
        <dbReference type="SAM" id="SignalP"/>
    </source>
</evidence>
<comment type="subcellular location">
    <subcellularLocation>
        <location evidence="1">Cell outer membrane</location>
        <topology evidence="1">Multi-pass membrane protein</topology>
    </subcellularLocation>
</comment>
<dbReference type="PANTHER" id="PTHR35093">
    <property type="entry name" value="OUTER MEMBRANE PROTEIN NMB0088-RELATED"/>
    <property type="match status" value="1"/>
</dbReference>
<evidence type="ECO:0000313" key="10">
    <source>
        <dbReference type="Proteomes" id="UP000631300"/>
    </source>
</evidence>
<sequence length="427" mass="45296">MKQFSILRASVCIALASATSSQAIAAGFQVNEHSANGLGRAFAGQAAKPENASVLATNPAAISVFDTSQVSVSANYINPNIDIDGEVDANLGGQTATLDASEDDIADAALIPSAFYTTPVNDKLSLGVGLFANYGLSTDYSDDYNALHFADTAEVVTMSVNPALAYKVTDTLSLGFGLSATYAEAEISTSTPQAIGPLSGNLIPGNATILKLEGDDWGYGWNVGAFWQATADTTLALSYRAETELDLSGDIESQLSPALNQGGELALDLAAITELAVDHRINQTWSVQASAVHTQWSAFEKLEATLDDGSVLPIKREDFENTWRLSLGATYLYSDTLTLRAGYAYDEGAVSYAHRSLSIPDTDRHWLTVGATYTLNDSSSVDMAYGYIKGREANVNQQRAVGPVVSTLTATEHANAHLLSVQYNVSF</sequence>
<dbReference type="SUPFAM" id="SSF56935">
    <property type="entry name" value="Porins"/>
    <property type="match status" value="1"/>
</dbReference>
<evidence type="ECO:0000256" key="2">
    <source>
        <dbReference type="ARBA" id="ARBA00008163"/>
    </source>
</evidence>
<dbReference type="GO" id="GO:0015483">
    <property type="term" value="F:long-chain fatty acid transporting porin activity"/>
    <property type="evidence" value="ECO:0007669"/>
    <property type="project" value="TreeGrafter"/>
</dbReference>
<keyword evidence="3" id="KW-1134">Transmembrane beta strand</keyword>
<organism evidence="9 10">
    <name type="scientific">Alteromonas halophila</name>
    <dbReference type="NCBI Taxonomy" id="516698"/>
    <lineage>
        <taxon>Bacteria</taxon>
        <taxon>Pseudomonadati</taxon>
        <taxon>Pseudomonadota</taxon>
        <taxon>Gammaproteobacteria</taxon>
        <taxon>Alteromonadales</taxon>
        <taxon>Alteromonadaceae</taxon>
        <taxon>Alteromonas/Salinimonas group</taxon>
        <taxon>Alteromonas</taxon>
    </lineage>
</organism>
<protein>
    <submittedName>
        <fullName evidence="9">Long-chain fatty acid outer membrane transporter</fullName>
    </submittedName>
</protein>
<comment type="similarity">
    <text evidence="2">Belongs to the OmpP1/FadL family.</text>
</comment>
<dbReference type="AlphaFoldDB" id="A0A918JGU6"/>
<evidence type="ECO:0000256" key="5">
    <source>
        <dbReference type="ARBA" id="ARBA00022729"/>
    </source>
</evidence>
<keyword evidence="6" id="KW-0472">Membrane</keyword>
<keyword evidence="7" id="KW-0998">Cell outer membrane</keyword>
<name>A0A918JGU6_9ALTE</name>
<keyword evidence="10" id="KW-1185">Reference proteome</keyword>
<keyword evidence="4" id="KW-0812">Transmembrane</keyword>
<feature type="signal peptide" evidence="8">
    <location>
        <begin position="1"/>
        <end position="25"/>
    </location>
</feature>
<dbReference type="RefSeq" id="WP_189403831.1">
    <property type="nucleotide sequence ID" value="NZ_BMXP01000002.1"/>
</dbReference>
<dbReference type="Pfam" id="PF03349">
    <property type="entry name" value="Toluene_X"/>
    <property type="match status" value="1"/>
</dbReference>
<dbReference type="InterPro" id="IPR005017">
    <property type="entry name" value="OMPP1/FadL/TodX"/>
</dbReference>
<comment type="caution">
    <text evidence="9">The sequence shown here is derived from an EMBL/GenBank/DDBJ whole genome shotgun (WGS) entry which is preliminary data.</text>
</comment>
<dbReference type="EMBL" id="BMXP01000002">
    <property type="protein sequence ID" value="GGW77966.1"/>
    <property type="molecule type" value="Genomic_DNA"/>
</dbReference>
<accession>A0A918JGU6</accession>
<dbReference type="Proteomes" id="UP000631300">
    <property type="component" value="Unassembled WGS sequence"/>
</dbReference>
<evidence type="ECO:0000256" key="1">
    <source>
        <dbReference type="ARBA" id="ARBA00004571"/>
    </source>
</evidence>